<comment type="caution">
    <text evidence="3">The sequence shown here is derived from an EMBL/GenBank/DDBJ whole genome shotgun (WGS) entry which is preliminary data.</text>
</comment>
<feature type="compositionally biased region" description="Basic and acidic residues" evidence="1">
    <location>
        <begin position="376"/>
        <end position="401"/>
    </location>
</feature>
<dbReference type="Gene3D" id="1.10.8.10">
    <property type="entry name" value="DNA helicase RuvA subunit, C-terminal domain"/>
    <property type="match status" value="1"/>
</dbReference>
<reference evidence="3" key="1">
    <citation type="submission" date="2020-03" db="EMBL/GenBank/DDBJ databases">
        <title>Draft Genome Sequence of Cylindrodendrum hubeiense.</title>
        <authorList>
            <person name="Buettner E."/>
            <person name="Kellner H."/>
        </authorList>
    </citation>
    <scope>NUCLEOTIDE SEQUENCE</scope>
    <source>
        <strain evidence="3">IHI 201604</strain>
    </source>
</reference>
<dbReference type="GO" id="GO:0031624">
    <property type="term" value="F:ubiquitin conjugating enzyme binding"/>
    <property type="evidence" value="ECO:0007669"/>
    <property type="project" value="TreeGrafter"/>
</dbReference>
<protein>
    <recommendedName>
        <fullName evidence="2">CUE domain-containing protein</fullName>
    </recommendedName>
</protein>
<dbReference type="GO" id="GO:0043130">
    <property type="term" value="F:ubiquitin binding"/>
    <property type="evidence" value="ECO:0007669"/>
    <property type="project" value="InterPro"/>
</dbReference>
<dbReference type="InterPro" id="IPR009060">
    <property type="entry name" value="UBA-like_sf"/>
</dbReference>
<dbReference type="PANTHER" id="PTHR16461:SF5">
    <property type="entry name" value="TOLL-INTERACTING PROTEIN"/>
    <property type="match status" value="1"/>
</dbReference>
<dbReference type="GO" id="GO:0005737">
    <property type="term" value="C:cytoplasm"/>
    <property type="evidence" value="ECO:0007669"/>
    <property type="project" value="TreeGrafter"/>
</dbReference>
<feature type="compositionally biased region" description="Basic and acidic residues" evidence="1">
    <location>
        <begin position="247"/>
        <end position="267"/>
    </location>
</feature>
<feature type="domain" description="CUE" evidence="2">
    <location>
        <begin position="71"/>
        <end position="114"/>
    </location>
</feature>
<dbReference type="SUPFAM" id="SSF46934">
    <property type="entry name" value="UBA-like"/>
    <property type="match status" value="1"/>
</dbReference>
<dbReference type="SMART" id="SM00546">
    <property type="entry name" value="CUE"/>
    <property type="match status" value="1"/>
</dbReference>
<evidence type="ECO:0000313" key="3">
    <source>
        <dbReference type="EMBL" id="KAF7537636.1"/>
    </source>
</evidence>
<dbReference type="PANTHER" id="PTHR16461">
    <property type="entry name" value="TOLL-INTERACTING PROTEIN"/>
    <property type="match status" value="1"/>
</dbReference>
<feature type="region of interest" description="Disordered" evidence="1">
    <location>
        <begin position="119"/>
        <end position="187"/>
    </location>
</feature>
<evidence type="ECO:0000256" key="1">
    <source>
        <dbReference type="SAM" id="MobiDB-lite"/>
    </source>
</evidence>
<gene>
    <name evidence="3" type="ORF">G7Z17_g12806</name>
</gene>
<proteinExistence type="predicted"/>
<dbReference type="GO" id="GO:0006511">
    <property type="term" value="P:ubiquitin-dependent protein catabolic process"/>
    <property type="evidence" value="ECO:0007669"/>
    <property type="project" value="TreeGrafter"/>
</dbReference>
<dbReference type="PROSITE" id="PS51140">
    <property type="entry name" value="CUE"/>
    <property type="match status" value="1"/>
</dbReference>
<dbReference type="InterPro" id="IPR041807">
    <property type="entry name" value="Cue5/Don1_CUE"/>
</dbReference>
<organism evidence="3 4">
    <name type="scientific">Cylindrodendrum hubeiense</name>
    <dbReference type="NCBI Taxonomy" id="595255"/>
    <lineage>
        <taxon>Eukaryota</taxon>
        <taxon>Fungi</taxon>
        <taxon>Dikarya</taxon>
        <taxon>Ascomycota</taxon>
        <taxon>Pezizomycotina</taxon>
        <taxon>Sordariomycetes</taxon>
        <taxon>Hypocreomycetidae</taxon>
        <taxon>Hypocreales</taxon>
        <taxon>Nectriaceae</taxon>
        <taxon>Cylindrodendrum</taxon>
    </lineage>
</organism>
<dbReference type="FunFam" id="1.10.8.10:FF:000064">
    <property type="entry name" value="Similar to CUE domain-containing protein"/>
    <property type="match status" value="1"/>
</dbReference>
<feature type="compositionally biased region" description="Polar residues" evidence="1">
    <location>
        <begin position="344"/>
        <end position="357"/>
    </location>
</feature>
<dbReference type="EMBL" id="JAANBB010000627">
    <property type="protein sequence ID" value="KAF7537636.1"/>
    <property type="molecule type" value="Genomic_DNA"/>
</dbReference>
<feature type="region of interest" description="Disordered" evidence="1">
    <location>
        <begin position="1"/>
        <end position="75"/>
    </location>
</feature>
<dbReference type="Pfam" id="PF02845">
    <property type="entry name" value="CUE"/>
    <property type="match status" value="1"/>
</dbReference>
<name>A0A9P5GX03_9HYPO</name>
<dbReference type="AlphaFoldDB" id="A0A9P5GX03"/>
<sequence length="419" mass="45654">MSAPAETNKATADSGAESPTTVRPLDMDDDDVQESSLLGDDGPATTAAATPNAPASATEIPPPKPPRPVSEAQKNELILKEAFPTVDIGVIKAVLRASSGRVEPAFNALLEMTDPDAVKNETEDDDVPPPQPPRPQARGQISQMEADELYARQLAEHYDNVGAYESRTSNRGHSGGRTRQAQDEWEDDNEHSFIDHDLPIIQENLRKGFYETQTKVNGWITTLKKKIEENFDESEEGTSAGAQRQGEPFRRPGESSRRSGDYDRYDADPEVLSDDFAGMKFSADGTPINRPMANTGMFKPPPPSASPKPGSNGRRVGFKEETEEINMYESSPRVPPKDAAPGSGSRTSKWQPLSTVDPSPITDNDPFSLGDSEDEKDTKEKPKETPKETNTEDSERLKKAAAEAMADSLVDSPEASKKN</sequence>
<dbReference type="OrthoDB" id="9942608at2759"/>
<evidence type="ECO:0000259" key="2">
    <source>
        <dbReference type="PROSITE" id="PS51140"/>
    </source>
</evidence>
<dbReference type="InterPro" id="IPR003892">
    <property type="entry name" value="CUE"/>
</dbReference>
<evidence type="ECO:0000313" key="4">
    <source>
        <dbReference type="Proteomes" id="UP000722485"/>
    </source>
</evidence>
<dbReference type="CDD" id="cd14372">
    <property type="entry name" value="CUE_Cue5p_like"/>
    <property type="match status" value="1"/>
</dbReference>
<accession>A0A9P5GX03</accession>
<dbReference type="Proteomes" id="UP000722485">
    <property type="component" value="Unassembled WGS sequence"/>
</dbReference>
<feature type="region of interest" description="Disordered" evidence="1">
    <location>
        <begin position="231"/>
        <end position="419"/>
    </location>
</feature>
<feature type="compositionally biased region" description="Low complexity" evidence="1">
    <location>
        <begin position="43"/>
        <end position="58"/>
    </location>
</feature>
<keyword evidence="4" id="KW-1185">Reference proteome</keyword>